<dbReference type="PANTHER" id="PTHR32039:SF7">
    <property type="entry name" value="COMPETENCE PROTEIN COMM"/>
    <property type="match status" value="1"/>
</dbReference>
<reference evidence="5" key="1">
    <citation type="submission" date="2022-10" db="EMBL/GenBank/DDBJ databases">
        <title>Chitiniphilus purpureus sp. nov., a novel chitin-degrading bacterium isolated from crawfish pond sediment.</title>
        <authorList>
            <person name="Li K."/>
        </authorList>
    </citation>
    <scope>NUCLEOTIDE SEQUENCE</scope>
    <source>
        <strain evidence="5">CD1</strain>
    </source>
</reference>
<dbReference type="Proteomes" id="UP001061302">
    <property type="component" value="Chromosome"/>
</dbReference>
<dbReference type="NCBIfam" id="TIGR00368">
    <property type="entry name" value="YifB family Mg chelatase-like AAA ATPase"/>
    <property type="match status" value="1"/>
</dbReference>
<evidence type="ECO:0000256" key="1">
    <source>
        <dbReference type="ARBA" id="ARBA00006354"/>
    </source>
</evidence>
<dbReference type="InterPro" id="IPR014721">
    <property type="entry name" value="Ribsml_uS5_D2-typ_fold_subgr"/>
</dbReference>
<evidence type="ECO:0000313" key="5">
    <source>
        <dbReference type="EMBL" id="UXY15666.1"/>
    </source>
</evidence>
<dbReference type="InterPro" id="IPR027417">
    <property type="entry name" value="P-loop_NTPase"/>
</dbReference>
<dbReference type="InterPro" id="IPR025158">
    <property type="entry name" value="Mg_chelat-rel_C"/>
</dbReference>
<dbReference type="CDD" id="cd00009">
    <property type="entry name" value="AAA"/>
    <property type="match status" value="1"/>
</dbReference>
<organism evidence="5 6">
    <name type="scientific">Chitiniphilus purpureus</name>
    <dbReference type="NCBI Taxonomy" id="2981137"/>
    <lineage>
        <taxon>Bacteria</taxon>
        <taxon>Pseudomonadati</taxon>
        <taxon>Pseudomonadota</taxon>
        <taxon>Betaproteobacteria</taxon>
        <taxon>Neisseriales</taxon>
        <taxon>Chitinibacteraceae</taxon>
        <taxon>Chitiniphilus</taxon>
    </lineage>
</organism>
<keyword evidence="2" id="KW-0547">Nucleotide-binding</keyword>
<feature type="domain" description="AAA+ ATPase" evidence="4">
    <location>
        <begin position="209"/>
        <end position="391"/>
    </location>
</feature>
<dbReference type="Gene3D" id="3.30.230.10">
    <property type="match status" value="1"/>
</dbReference>
<sequence length="496" mass="52156">MSLAIVHSRALVGLTAHPVVVEVHLANGLPAFNLVGLPDAEVKESRERVRAALTVSGFEFPARRITVNLAPADLPKSSGLYDLAIAIGILAASGQLPADALAQYEFAAELGLAGDLRPVRGAIALARAASLARRALILPEPNARQAALIPDATVHAAQHLLEVCKQFAAGEMLPVVPPSTPSVSASYPDLADVRGQAQAKRALEIAAAGGHSVLLLGPPGTGKSMLAKRLPGLLPPMEADEALESAAIQSLGRSGFTLAQFGARPFRSPHHSASAVALVGGGSVPQPGEVSMAHHGVLFLDELPEFDRKVLEMLREPLENGQIQISRAAHAADFPARFQLIAAMNPCPCGYLGHPRKACRCTPEQMARYRGRLSGPLLDRIDLLVEVPALPDTVLTASADGESSAVVRARAQQARERQRQRQGHANAALEAGSIDAHCTPDEPGRALLGAALAKLGLSARAYHRVLKVARTIADLDSAARIGAPHLAEAIQYRRAL</sequence>
<protein>
    <submittedName>
        <fullName evidence="5">YifB family Mg chelatase-like AAA ATPase</fullName>
    </submittedName>
</protein>
<dbReference type="EMBL" id="CP106753">
    <property type="protein sequence ID" value="UXY15666.1"/>
    <property type="molecule type" value="Genomic_DNA"/>
</dbReference>
<dbReference type="InterPro" id="IPR000523">
    <property type="entry name" value="Mg_chelatse_chII-like_cat_dom"/>
</dbReference>
<keyword evidence="3" id="KW-0067">ATP-binding</keyword>
<dbReference type="InterPro" id="IPR003593">
    <property type="entry name" value="AAA+_ATPase"/>
</dbReference>
<dbReference type="Gene3D" id="3.40.50.300">
    <property type="entry name" value="P-loop containing nucleotide triphosphate hydrolases"/>
    <property type="match status" value="1"/>
</dbReference>
<dbReference type="Pfam" id="PF01078">
    <property type="entry name" value="Mg_chelatase"/>
    <property type="match status" value="1"/>
</dbReference>
<proteinExistence type="inferred from homology"/>
<dbReference type="InterPro" id="IPR004482">
    <property type="entry name" value="Mg_chelat-rel"/>
</dbReference>
<dbReference type="SMART" id="SM00382">
    <property type="entry name" value="AAA"/>
    <property type="match status" value="1"/>
</dbReference>
<dbReference type="SUPFAM" id="SSF54211">
    <property type="entry name" value="Ribosomal protein S5 domain 2-like"/>
    <property type="match status" value="1"/>
</dbReference>
<evidence type="ECO:0000256" key="2">
    <source>
        <dbReference type="ARBA" id="ARBA00022741"/>
    </source>
</evidence>
<dbReference type="NCBIfam" id="NF007365">
    <property type="entry name" value="PRK09862.1"/>
    <property type="match status" value="1"/>
</dbReference>
<dbReference type="InterPro" id="IPR045006">
    <property type="entry name" value="CHLI-like"/>
</dbReference>
<dbReference type="Pfam" id="PF13541">
    <property type="entry name" value="ChlI"/>
    <property type="match status" value="1"/>
</dbReference>
<dbReference type="Pfam" id="PF13335">
    <property type="entry name" value="Mg_chelatase_C"/>
    <property type="match status" value="1"/>
</dbReference>
<gene>
    <name evidence="5" type="ORF">N8I74_01240</name>
</gene>
<accession>A0ABY6DRF5</accession>
<dbReference type="PRINTS" id="PR01657">
    <property type="entry name" value="MCMFAMILY"/>
</dbReference>
<comment type="similarity">
    <text evidence="1">Belongs to the Mg-chelatase subunits D/I family. ComM subfamily.</text>
</comment>
<dbReference type="InterPro" id="IPR001208">
    <property type="entry name" value="MCM_dom"/>
</dbReference>
<evidence type="ECO:0000256" key="3">
    <source>
        <dbReference type="ARBA" id="ARBA00022840"/>
    </source>
</evidence>
<dbReference type="SUPFAM" id="SSF52540">
    <property type="entry name" value="P-loop containing nucleoside triphosphate hydrolases"/>
    <property type="match status" value="1"/>
</dbReference>
<keyword evidence="6" id="KW-1185">Reference proteome</keyword>
<dbReference type="PANTHER" id="PTHR32039">
    <property type="entry name" value="MAGNESIUM-CHELATASE SUBUNIT CHLI"/>
    <property type="match status" value="1"/>
</dbReference>
<evidence type="ECO:0000313" key="6">
    <source>
        <dbReference type="Proteomes" id="UP001061302"/>
    </source>
</evidence>
<dbReference type="InterPro" id="IPR020568">
    <property type="entry name" value="Ribosomal_Su5_D2-typ_SF"/>
</dbReference>
<name>A0ABY6DRF5_9NEIS</name>
<evidence type="ECO:0000259" key="4">
    <source>
        <dbReference type="SMART" id="SM00382"/>
    </source>
</evidence>
<dbReference type="RefSeq" id="WP_263125097.1">
    <property type="nucleotide sequence ID" value="NZ_CP106753.1"/>
</dbReference>